<dbReference type="InterPro" id="IPR030832">
    <property type="entry name" value="Acidic_LPXTA"/>
</dbReference>
<sequence length="168" mass="18313">MYFRNYLISNGADFCRTTTIKQKNLNIAPAIAEIASIYEELLSIFKLKTSFSLVKGDSESPLSLSDLMGLEELKDANLKVTIYSTDGQLLADMIVTGEMVDSETVIDAGEQIEESAEDVTKTVEQQTAAKIEKPKAPLKAQKGKIMAKKSAEHKTVKGAKLPKTASNP</sequence>
<accession>A0ABV8B9C2</accession>
<comment type="caution">
    <text evidence="2">The sequence shown here is derived from an EMBL/GenBank/DDBJ whole genome shotgun (WGS) entry which is preliminary data.</text>
</comment>
<dbReference type="Proteomes" id="UP001595752">
    <property type="component" value="Unassembled WGS sequence"/>
</dbReference>
<organism evidence="2 3">
    <name type="scientific">Bacillus songklensis</name>
    <dbReference type="NCBI Taxonomy" id="1069116"/>
    <lineage>
        <taxon>Bacteria</taxon>
        <taxon>Bacillati</taxon>
        <taxon>Bacillota</taxon>
        <taxon>Bacilli</taxon>
        <taxon>Bacillales</taxon>
        <taxon>Bacillaceae</taxon>
        <taxon>Bacillus</taxon>
    </lineage>
</organism>
<keyword evidence="3" id="KW-1185">Reference proteome</keyword>
<dbReference type="NCBIfam" id="TIGR04383">
    <property type="entry name" value="acidic_w_LPXTA"/>
    <property type="match status" value="1"/>
</dbReference>
<evidence type="ECO:0000313" key="2">
    <source>
        <dbReference type="EMBL" id="MFC3885762.1"/>
    </source>
</evidence>
<feature type="region of interest" description="Disordered" evidence="1">
    <location>
        <begin position="126"/>
        <end position="168"/>
    </location>
</feature>
<name>A0ABV8B9C2_9BACI</name>
<dbReference type="RefSeq" id="WP_377918154.1">
    <property type="nucleotide sequence ID" value="NZ_JBHRZT010000072.1"/>
</dbReference>
<evidence type="ECO:0000313" key="3">
    <source>
        <dbReference type="Proteomes" id="UP001595752"/>
    </source>
</evidence>
<reference evidence="3" key="1">
    <citation type="journal article" date="2019" name="Int. J. Syst. Evol. Microbiol.">
        <title>The Global Catalogue of Microorganisms (GCM) 10K type strain sequencing project: providing services to taxonomists for standard genome sequencing and annotation.</title>
        <authorList>
            <consortium name="The Broad Institute Genomics Platform"/>
            <consortium name="The Broad Institute Genome Sequencing Center for Infectious Disease"/>
            <person name="Wu L."/>
            <person name="Ma J."/>
        </authorList>
    </citation>
    <scope>NUCLEOTIDE SEQUENCE [LARGE SCALE GENOMIC DNA]</scope>
    <source>
        <strain evidence="3">CCUG 61889</strain>
    </source>
</reference>
<proteinExistence type="predicted"/>
<protein>
    <submittedName>
        <fullName evidence="2">Processed acidic surface protein</fullName>
    </submittedName>
</protein>
<gene>
    <name evidence="2" type="ORF">ACFOU2_20710</name>
</gene>
<dbReference type="EMBL" id="JBHRZT010000072">
    <property type="protein sequence ID" value="MFC3885762.1"/>
    <property type="molecule type" value="Genomic_DNA"/>
</dbReference>
<evidence type="ECO:0000256" key="1">
    <source>
        <dbReference type="SAM" id="MobiDB-lite"/>
    </source>
</evidence>